<organism evidence="2 3">
    <name type="scientific">Phytophthora aleatoria</name>
    <dbReference type="NCBI Taxonomy" id="2496075"/>
    <lineage>
        <taxon>Eukaryota</taxon>
        <taxon>Sar</taxon>
        <taxon>Stramenopiles</taxon>
        <taxon>Oomycota</taxon>
        <taxon>Peronosporomycetes</taxon>
        <taxon>Peronosporales</taxon>
        <taxon>Peronosporaceae</taxon>
        <taxon>Phytophthora</taxon>
    </lineage>
</organism>
<dbReference type="AlphaFoldDB" id="A0A8J5IS83"/>
<protein>
    <submittedName>
        <fullName evidence="2">Uncharacterized protein</fullName>
    </submittedName>
</protein>
<evidence type="ECO:0000313" key="3">
    <source>
        <dbReference type="Proteomes" id="UP000709295"/>
    </source>
</evidence>
<dbReference type="EMBL" id="JAENGY010001950">
    <property type="protein sequence ID" value="KAG6946080.1"/>
    <property type="molecule type" value="Genomic_DNA"/>
</dbReference>
<evidence type="ECO:0000256" key="1">
    <source>
        <dbReference type="SAM" id="MobiDB-lite"/>
    </source>
</evidence>
<feature type="compositionally biased region" description="Low complexity" evidence="1">
    <location>
        <begin position="90"/>
        <end position="124"/>
    </location>
</feature>
<proteinExistence type="predicted"/>
<accession>A0A8J5IS83</accession>
<name>A0A8J5IS83_9STRA</name>
<reference evidence="2" key="1">
    <citation type="submission" date="2021-01" db="EMBL/GenBank/DDBJ databases">
        <title>Phytophthora aleatoria, a newly-described species from Pinus radiata is distinct from Phytophthora cactorum isolates based on comparative genomics.</title>
        <authorList>
            <person name="Mcdougal R."/>
            <person name="Panda P."/>
            <person name="Williams N."/>
            <person name="Studholme D.J."/>
        </authorList>
    </citation>
    <scope>NUCLEOTIDE SEQUENCE</scope>
    <source>
        <strain evidence="2">NZFS 4037</strain>
    </source>
</reference>
<gene>
    <name evidence="2" type="ORF">JG688_00016218</name>
</gene>
<feature type="region of interest" description="Disordered" evidence="1">
    <location>
        <begin position="49"/>
        <end position="124"/>
    </location>
</feature>
<dbReference type="Proteomes" id="UP000709295">
    <property type="component" value="Unassembled WGS sequence"/>
</dbReference>
<keyword evidence="3" id="KW-1185">Reference proteome</keyword>
<comment type="caution">
    <text evidence="2">The sequence shown here is derived from an EMBL/GenBank/DDBJ whole genome shotgun (WGS) entry which is preliminary data.</text>
</comment>
<evidence type="ECO:0000313" key="2">
    <source>
        <dbReference type="EMBL" id="KAG6946080.1"/>
    </source>
</evidence>
<sequence length="359" mass="39632">MTSTLLQPPTRLARSLHPLTAKDPILKFSGVLPPLGKTRCLRVARRSLYDSDDGARSSASAAKSRRHKRRAPSSPDSHRKSKKHKKHQSQDPSAHSVLAPSSSTSVATPLPSSPTPLSSVLPSSSVPVTSAVNLAARSPPVPLPVALRLSLSALRTRASQAVSKDSRMTAQMARLRDIPFFHFGSTRCWSAILGCQTGQVHLEPVDGKDRVPPTPCSLVNLRAFTSVFSSTHPCQRLRRMLPELPFFFSLAVFEEARQREAPQTRPSSLMEVLGDMWVKMRGECPSAAANLATPTTAARDDQSTRFFVALYERRHWLVESSVLMGLHLDLNPSATPEELTEMFDVWTRYKLARKRRSDA</sequence>